<evidence type="ECO:0000313" key="3">
    <source>
        <dbReference type="Proteomes" id="UP000051291"/>
    </source>
</evidence>
<protein>
    <recommendedName>
        <fullName evidence="4">Lipoprotein</fullName>
    </recommendedName>
</protein>
<feature type="signal peptide" evidence="1">
    <location>
        <begin position="1"/>
        <end position="21"/>
    </location>
</feature>
<dbReference type="RefSeq" id="WP_057906725.1">
    <property type="nucleotide sequence ID" value="NZ_AYYZ01000026.1"/>
</dbReference>
<sequence>MKKIKKILIPLLMVVCIPLFLAGCSSSNGVYKASNTKTGQVWYVINSKNNVEEFLFIKGNKVVSSVGLSDPLSNFNGLSNKQALSMAKQLSLKHDEKFIPNDANSMLSVFINDIPFKYNVASNSKSETIYSPTYFKYKLTNPNTTVTVNGTKYVGYDCYDEKGGFNYKLVTNTNQKLDFDKKNN</sequence>
<name>A0A0R1ZBF0_9LACO</name>
<keyword evidence="1" id="KW-0732">Signal</keyword>
<proteinExistence type="predicted"/>
<organism evidence="2 3">
    <name type="scientific">Ligilactobacillus araffinosus DSM 20653</name>
    <dbReference type="NCBI Taxonomy" id="1423820"/>
    <lineage>
        <taxon>Bacteria</taxon>
        <taxon>Bacillati</taxon>
        <taxon>Bacillota</taxon>
        <taxon>Bacilli</taxon>
        <taxon>Lactobacillales</taxon>
        <taxon>Lactobacillaceae</taxon>
        <taxon>Ligilactobacillus</taxon>
    </lineage>
</organism>
<gene>
    <name evidence="2" type="ORF">FC64_GL000832</name>
</gene>
<dbReference type="AlphaFoldDB" id="A0A0R1ZBF0"/>
<dbReference type="Proteomes" id="UP000051291">
    <property type="component" value="Unassembled WGS sequence"/>
</dbReference>
<dbReference type="EMBL" id="AYYZ01000026">
    <property type="protein sequence ID" value="KRM52125.1"/>
    <property type="molecule type" value="Genomic_DNA"/>
</dbReference>
<accession>A0A0R1ZBF0</accession>
<comment type="caution">
    <text evidence="2">The sequence shown here is derived from an EMBL/GenBank/DDBJ whole genome shotgun (WGS) entry which is preliminary data.</text>
</comment>
<dbReference type="PATRIC" id="fig|1423820.4.peg.851"/>
<evidence type="ECO:0008006" key="4">
    <source>
        <dbReference type="Google" id="ProtNLM"/>
    </source>
</evidence>
<evidence type="ECO:0000256" key="1">
    <source>
        <dbReference type="SAM" id="SignalP"/>
    </source>
</evidence>
<reference evidence="2 3" key="1">
    <citation type="journal article" date="2015" name="Genome Announc.">
        <title>Expanding the biotechnology potential of lactobacilli through comparative genomics of 213 strains and associated genera.</title>
        <authorList>
            <person name="Sun Z."/>
            <person name="Harris H.M."/>
            <person name="McCann A."/>
            <person name="Guo C."/>
            <person name="Argimon S."/>
            <person name="Zhang W."/>
            <person name="Yang X."/>
            <person name="Jeffery I.B."/>
            <person name="Cooney J.C."/>
            <person name="Kagawa T.F."/>
            <person name="Liu W."/>
            <person name="Song Y."/>
            <person name="Salvetti E."/>
            <person name="Wrobel A."/>
            <person name="Rasinkangas P."/>
            <person name="Parkhill J."/>
            <person name="Rea M.C."/>
            <person name="O'Sullivan O."/>
            <person name="Ritari J."/>
            <person name="Douillard F.P."/>
            <person name="Paul Ross R."/>
            <person name="Yang R."/>
            <person name="Briner A.E."/>
            <person name="Felis G.E."/>
            <person name="de Vos W.M."/>
            <person name="Barrangou R."/>
            <person name="Klaenhammer T.R."/>
            <person name="Caufield P.W."/>
            <person name="Cui Y."/>
            <person name="Zhang H."/>
            <person name="O'Toole P.W."/>
        </authorList>
    </citation>
    <scope>NUCLEOTIDE SEQUENCE [LARGE SCALE GENOMIC DNA]</scope>
    <source>
        <strain evidence="2 3">DSM 20653</strain>
    </source>
</reference>
<keyword evidence="3" id="KW-1185">Reference proteome</keyword>
<evidence type="ECO:0000313" key="2">
    <source>
        <dbReference type="EMBL" id="KRM52125.1"/>
    </source>
</evidence>
<feature type="chain" id="PRO_5038893933" description="Lipoprotein" evidence="1">
    <location>
        <begin position="22"/>
        <end position="184"/>
    </location>
</feature>
<dbReference type="PROSITE" id="PS51257">
    <property type="entry name" value="PROKAR_LIPOPROTEIN"/>
    <property type="match status" value="1"/>
</dbReference>